<dbReference type="Proteomes" id="UP001341840">
    <property type="component" value="Unassembled WGS sequence"/>
</dbReference>
<evidence type="ECO:0000313" key="1">
    <source>
        <dbReference type="EMBL" id="MED6125635.1"/>
    </source>
</evidence>
<keyword evidence="2" id="KW-1185">Reference proteome</keyword>
<accession>A0ABU6RNN4</accession>
<name>A0ABU6RNN4_9FABA</name>
<sequence length="157" mass="17995">MNTQIGSYDLCGNQGHTSDTCALIFDQTSTTDQVNYMGNGSRQSNFDPHSKTYNPGWRHHPNFGLGGQGNQFKQENCNTPKPINQVANMLDQFRSATDRQTRLTILQDMQRKTRTSEKARHSKFHRYFANFPSLNLYLKSLIDIRSENPQPMDSQYG</sequence>
<evidence type="ECO:0000313" key="2">
    <source>
        <dbReference type="Proteomes" id="UP001341840"/>
    </source>
</evidence>
<gene>
    <name evidence="1" type="ORF">PIB30_070493</name>
</gene>
<organism evidence="1 2">
    <name type="scientific">Stylosanthes scabra</name>
    <dbReference type="NCBI Taxonomy" id="79078"/>
    <lineage>
        <taxon>Eukaryota</taxon>
        <taxon>Viridiplantae</taxon>
        <taxon>Streptophyta</taxon>
        <taxon>Embryophyta</taxon>
        <taxon>Tracheophyta</taxon>
        <taxon>Spermatophyta</taxon>
        <taxon>Magnoliopsida</taxon>
        <taxon>eudicotyledons</taxon>
        <taxon>Gunneridae</taxon>
        <taxon>Pentapetalae</taxon>
        <taxon>rosids</taxon>
        <taxon>fabids</taxon>
        <taxon>Fabales</taxon>
        <taxon>Fabaceae</taxon>
        <taxon>Papilionoideae</taxon>
        <taxon>50 kb inversion clade</taxon>
        <taxon>dalbergioids sensu lato</taxon>
        <taxon>Dalbergieae</taxon>
        <taxon>Pterocarpus clade</taxon>
        <taxon>Stylosanthes</taxon>
    </lineage>
</organism>
<reference evidence="1 2" key="1">
    <citation type="journal article" date="2023" name="Plants (Basel)">
        <title>Bridging the Gap: Combining Genomics and Transcriptomics Approaches to Understand Stylosanthes scabra, an Orphan Legume from the Brazilian Caatinga.</title>
        <authorList>
            <person name="Ferreira-Neto J.R.C."/>
            <person name="da Silva M.D."/>
            <person name="Binneck E."/>
            <person name="de Melo N.F."/>
            <person name="da Silva R.H."/>
            <person name="de Melo A.L.T.M."/>
            <person name="Pandolfi V."/>
            <person name="Bustamante F.O."/>
            <person name="Brasileiro-Vidal A.C."/>
            <person name="Benko-Iseppon A.M."/>
        </authorList>
    </citation>
    <scope>NUCLEOTIDE SEQUENCE [LARGE SCALE GENOMIC DNA]</scope>
    <source>
        <tissue evidence="1">Leaves</tissue>
    </source>
</reference>
<dbReference type="EMBL" id="JASCZI010031003">
    <property type="protein sequence ID" value="MED6125635.1"/>
    <property type="molecule type" value="Genomic_DNA"/>
</dbReference>
<protein>
    <submittedName>
        <fullName evidence="1">Uncharacterized protein</fullName>
    </submittedName>
</protein>
<comment type="caution">
    <text evidence="1">The sequence shown here is derived from an EMBL/GenBank/DDBJ whole genome shotgun (WGS) entry which is preliminary data.</text>
</comment>
<proteinExistence type="predicted"/>